<feature type="chain" id="PRO_5012420538" evidence="1">
    <location>
        <begin position="20"/>
        <end position="159"/>
    </location>
</feature>
<comment type="caution">
    <text evidence="2">The sequence shown here is derived from an EMBL/GenBank/DDBJ whole genome shotgun (WGS) entry which is preliminary data.</text>
</comment>
<reference evidence="3" key="1">
    <citation type="submission" date="2017-03" db="EMBL/GenBank/DDBJ databases">
        <title>Phytopthora megakarya and P. palmivora, two closely related causual agents of cacao black pod achieved similar genome size and gene model numbers by different mechanisms.</title>
        <authorList>
            <person name="Ali S."/>
            <person name="Shao J."/>
            <person name="Larry D.J."/>
            <person name="Kronmiller B."/>
            <person name="Shen D."/>
            <person name="Strem M.D."/>
            <person name="Melnick R.L."/>
            <person name="Guiltinan M.J."/>
            <person name="Tyler B.M."/>
            <person name="Meinhardt L.W."/>
            <person name="Bailey B.A."/>
        </authorList>
    </citation>
    <scope>NUCLEOTIDE SEQUENCE [LARGE SCALE GENOMIC DNA]</scope>
    <source>
        <strain evidence="3">zdho120</strain>
    </source>
</reference>
<dbReference type="PANTHER" id="PTHR39200:SF1">
    <property type="entry name" value="AUTO-TRANSPORTER ADHESIN HEAD GIN DOMAIN-CONTAINING PROTEIN-RELATED"/>
    <property type="match status" value="1"/>
</dbReference>
<sequence length="159" mass="17283">MKFYALIALLFVAAHKANACFSANPGSIHAVTTSSDYVKYNKQWTLKQNTEADVIDALDLTLAGAVFVSHVDTLPTGVLGYVNLTGDSQTFVDAWCATKRGNHNHGVLNITIPIHQEGYLLTEIYLASKGIVSSVEIERSAQVVIEKMFSLPTRTPTSP</sequence>
<evidence type="ECO:0000313" key="2">
    <source>
        <dbReference type="EMBL" id="OWY93764.1"/>
    </source>
</evidence>
<dbReference type="AlphaFoldDB" id="A0A225UKW9"/>
<gene>
    <name evidence="2" type="ORF">PHMEG_00036718</name>
</gene>
<keyword evidence="1" id="KW-0732">Signal</keyword>
<keyword evidence="3" id="KW-1185">Reference proteome</keyword>
<evidence type="ECO:0000313" key="3">
    <source>
        <dbReference type="Proteomes" id="UP000198211"/>
    </source>
</evidence>
<dbReference type="PANTHER" id="PTHR39200">
    <property type="entry name" value="HYPOTHETICAL EXPORTED PROTEIN"/>
    <property type="match status" value="1"/>
</dbReference>
<accession>A0A225UKW9</accession>
<proteinExistence type="predicted"/>
<dbReference type="OrthoDB" id="126452at2759"/>
<protein>
    <submittedName>
        <fullName evidence="2">Uncharacterized protein</fullName>
    </submittedName>
</protein>
<feature type="signal peptide" evidence="1">
    <location>
        <begin position="1"/>
        <end position="19"/>
    </location>
</feature>
<evidence type="ECO:0000256" key="1">
    <source>
        <dbReference type="SAM" id="SignalP"/>
    </source>
</evidence>
<dbReference type="EMBL" id="NBNE01015487">
    <property type="protein sequence ID" value="OWY93764.1"/>
    <property type="molecule type" value="Genomic_DNA"/>
</dbReference>
<organism evidence="2 3">
    <name type="scientific">Phytophthora megakarya</name>
    <dbReference type="NCBI Taxonomy" id="4795"/>
    <lineage>
        <taxon>Eukaryota</taxon>
        <taxon>Sar</taxon>
        <taxon>Stramenopiles</taxon>
        <taxon>Oomycota</taxon>
        <taxon>Peronosporomycetes</taxon>
        <taxon>Peronosporales</taxon>
        <taxon>Peronosporaceae</taxon>
        <taxon>Phytophthora</taxon>
    </lineage>
</organism>
<name>A0A225UKW9_9STRA</name>
<dbReference type="Proteomes" id="UP000198211">
    <property type="component" value="Unassembled WGS sequence"/>
</dbReference>